<feature type="compositionally biased region" description="Low complexity" evidence="2">
    <location>
        <begin position="346"/>
        <end position="355"/>
    </location>
</feature>
<feature type="domain" description="DUF7923" evidence="3">
    <location>
        <begin position="121"/>
        <end position="292"/>
    </location>
</feature>
<feature type="compositionally biased region" description="Polar residues" evidence="2">
    <location>
        <begin position="313"/>
        <end position="345"/>
    </location>
</feature>
<protein>
    <recommendedName>
        <fullName evidence="3">DUF7923 domain-containing protein</fullName>
    </recommendedName>
</protein>
<dbReference type="PANTHER" id="PTHR37543:SF1">
    <property type="entry name" value="CCCH ZINC FINGER DNA BINDING PROTEIN (AFU_ORTHOLOGUE AFUA_5G12760)"/>
    <property type="match status" value="1"/>
</dbReference>
<comment type="caution">
    <text evidence="4">The sequence shown here is derived from an EMBL/GenBank/DDBJ whole genome shotgun (WGS) entry which is preliminary data.</text>
</comment>
<gene>
    <name evidence="4" type="ORF">RDB_LOCUS51855</name>
</gene>
<feature type="region of interest" description="Disordered" evidence="2">
    <location>
        <begin position="313"/>
        <end position="368"/>
    </location>
</feature>
<name>A0A8H2WSL7_9AGAM</name>
<dbReference type="Proteomes" id="UP000663846">
    <property type="component" value="Unassembled WGS sequence"/>
</dbReference>
<feature type="region of interest" description="Disordered" evidence="2">
    <location>
        <begin position="25"/>
        <end position="48"/>
    </location>
</feature>
<evidence type="ECO:0000259" key="3">
    <source>
        <dbReference type="Pfam" id="PF25540"/>
    </source>
</evidence>
<feature type="compositionally biased region" description="Basic and acidic residues" evidence="2">
    <location>
        <begin position="357"/>
        <end position="368"/>
    </location>
</feature>
<reference evidence="4" key="1">
    <citation type="submission" date="2021-01" db="EMBL/GenBank/DDBJ databases">
        <authorList>
            <person name="Kaushik A."/>
        </authorList>
    </citation>
    <scope>NUCLEOTIDE SEQUENCE</scope>
    <source>
        <strain evidence="4">AG1-1C</strain>
    </source>
</reference>
<evidence type="ECO:0000256" key="1">
    <source>
        <dbReference type="SAM" id="Coils"/>
    </source>
</evidence>
<dbReference type="InterPro" id="IPR057683">
    <property type="entry name" value="DUF7923"/>
</dbReference>
<evidence type="ECO:0000313" key="5">
    <source>
        <dbReference type="Proteomes" id="UP000663846"/>
    </source>
</evidence>
<dbReference type="PANTHER" id="PTHR37543">
    <property type="entry name" value="CCCH ZINC FINGER DNA BINDING PROTEIN (AFU_ORTHOLOGUE AFUA_5G12760)"/>
    <property type="match status" value="1"/>
</dbReference>
<proteinExistence type="predicted"/>
<keyword evidence="1" id="KW-0175">Coiled coil</keyword>
<accession>A0A8H2WSL7</accession>
<feature type="coiled-coil region" evidence="1">
    <location>
        <begin position="72"/>
        <end position="113"/>
    </location>
</feature>
<sequence>MSETLPYTSSRYSTEHRYAATLTTPAMTRGRTVSSASGRPGSPGLNTATGADTCEDLLFKVIASVQGMKLERENLTSNIGELYAQIEQLEATVTQQAQEIEAQRAEIERLNQAQARWADIYAICLIDGDGYIFDRKLLVNGYEGGREAAASLTKQLHQDLGNTSAGLWTCVYYNHSGLKKVLSRAQIVPETTFDEFCDGFRSASQLIHMMDVGRRKEAADEKIKEMLRMFATAPQTKMVYFGGGHDSGYAVALSHYQSLGLEDKIVIIKGYDEIAHDLRKLPFRIMDTEGLFMVEKVGLDTQVDTQVQFGTQSAARGASSSQMTPPTMGSYASATTLGVPSPTTKNRSPSPSNIRRISRDAVKGGQRRIDTSKPLHKQIPSICNYYILSPRGCRNGVSSRDDIGT</sequence>
<feature type="compositionally biased region" description="Polar residues" evidence="2">
    <location>
        <begin position="25"/>
        <end position="37"/>
    </location>
</feature>
<dbReference type="Pfam" id="PF25540">
    <property type="entry name" value="DUF7923"/>
    <property type="match status" value="1"/>
</dbReference>
<dbReference type="AlphaFoldDB" id="A0A8H2WSL7"/>
<dbReference type="EMBL" id="CAJMWS010000300">
    <property type="protein sequence ID" value="CAE6397729.1"/>
    <property type="molecule type" value="Genomic_DNA"/>
</dbReference>
<evidence type="ECO:0000256" key="2">
    <source>
        <dbReference type="SAM" id="MobiDB-lite"/>
    </source>
</evidence>
<organism evidence="4 5">
    <name type="scientific">Rhizoctonia solani</name>
    <dbReference type="NCBI Taxonomy" id="456999"/>
    <lineage>
        <taxon>Eukaryota</taxon>
        <taxon>Fungi</taxon>
        <taxon>Dikarya</taxon>
        <taxon>Basidiomycota</taxon>
        <taxon>Agaricomycotina</taxon>
        <taxon>Agaricomycetes</taxon>
        <taxon>Cantharellales</taxon>
        <taxon>Ceratobasidiaceae</taxon>
        <taxon>Rhizoctonia</taxon>
    </lineage>
</organism>
<evidence type="ECO:0000313" key="4">
    <source>
        <dbReference type="EMBL" id="CAE6397729.1"/>
    </source>
</evidence>